<name>A0A6A5Z4N3_9PLEO</name>
<evidence type="ECO:0000313" key="3">
    <source>
        <dbReference type="EMBL" id="KAF2113973.1"/>
    </source>
</evidence>
<dbReference type="OrthoDB" id="4158477at2759"/>
<accession>A0A6A5Z4N3</accession>
<dbReference type="Proteomes" id="UP000799770">
    <property type="component" value="Unassembled WGS sequence"/>
</dbReference>
<feature type="region of interest" description="Disordered" evidence="1">
    <location>
        <begin position="340"/>
        <end position="388"/>
    </location>
</feature>
<keyword evidence="2" id="KW-0732">Signal</keyword>
<dbReference type="EMBL" id="ML977326">
    <property type="protein sequence ID" value="KAF2113973.1"/>
    <property type="molecule type" value="Genomic_DNA"/>
</dbReference>
<protein>
    <submittedName>
        <fullName evidence="3">Uncharacterized protein</fullName>
    </submittedName>
</protein>
<organism evidence="3 4">
    <name type="scientific">Lophiotrema nucula</name>
    <dbReference type="NCBI Taxonomy" id="690887"/>
    <lineage>
        <taxon>Eukaryota</taxon>
        <taxon>Fungi</taxon>
        <taxon>Dikarya</taxon>
        <taxon>Ascomycota</taxon>
        <taxon>Pezizomycotina</taxon>
        <taxon>Dothideomycetes</taxon>
        <taxon>Pleosporomycetidae</taxon>
        <taxon>Pleosporales</taxon>
        <taxon>Lophiotremataceae</taxon>
        <taxon>Lophiotrema</taxon>
    </lineage>
</organism>
<feature type="compositionally biased region" description="Low complexity" evidence="1">
    <location>
        <begin position="341"/>
        <end position="353"/>
    </location>
</feature>
<feature type="chain" id="PRO_5025624601" evidence="2">
    <location>
        <begin position="18"/>
        <end position="420"/>
    </location>
</feature>
<dbReference type="AlphaFoldDB" id="A0A6A5Z4N3"/>
<feature type="signal peptide" evidence="2">
    <location>
        <begin position="1"/>
        <end position="17"/>
    </location>
</feature>
<keyword evidence="4" id="KW-1185">Reference proteome</keyword>
<evidence type="ECO:0000313" key="4">
    <source>
        <dbReference type="Proteomes" id="UP000799770"/>
    </source>
</evidence>
<sequence>MKSASALLFASVAAAEGYYGYASSSSSSTLGYTTVYPGHGKEPVTVTSQYQAVPTYVSEEKSKYWSSYDWVSTILKDYDSKYTTITSTTDKVIVYHTKTTKTHTSTITAPYTTATGGYAYPTGYPVKNATTSTKVWYELYEKIHEVEYCELGPKALPGYGGSGLYKEWNPKAETNYQPVEVKEYTGGKWKYYAVTYTFGAPKPSVTTYSAPGTYTAPAYEITVTKSSTAAYEEECTAAPHETVTYGGYTTDVTKPTTVTVPYGAYETHGAKTKTVVHYTTVTYTKPGHYTVIKPTTTAYETSTVIVYPTATTYEPGVYTHPVETVTITKSGEAYTCTAHHTSTYTPSSKPSTTADAYPTSTGTATGPSYPDPSSDYEEPAEEYGAPSAGYVKRGGMLERRKAEEAVVKRAAHPGKRVILV</sequence>
<evidence type="ECO:0000256" key="1">
    <source>
        <dbReference type="SAM" id="MobiDB-lite"/>
    </source>
</evidence>
<evidence type="ECO:0000256" key="2">
    <source>
        <dbReference type="SAM" id="SignalP"/>
    </source>
</evidence>
<proteinExistence type="predicted"/>
<reference evidence="3" key="1">
    <citation type="journal article" date="2020" name="Stud. Mycol.">
        <title>101 Dothideomycetes genomes: a test case for predicting lifestyles and emergence of pathogens.</title>
        <authorList>
            <person name="Haridas S."/>
            <person name="Albert R."/>
            <person name="Binder M."/>
            <person name="Bloem J."/>
            <person name="Labutti K."/>
            <person name="Salamov A."/>
            <person name="Andreopoulos B."/>
            <person name="Baker S."/>
            <person name="Barry K."/>
            <person name="Bills G."/>
            <person name="Bluhm B."/>
            <person name="Cannon C."/>
            <person name="Castanera R."/>
            <person name="Culley D."/>
            <person name="Daum C."/>
            <person name="Ezra D."/>
            <person name="Gonzalez J."/>
            <person name="Henrissat B."/>
            <person name="Kuo A."/>
            <person name="Liang C."/>
            <person name="Lipzen A."/>
            <person name="Lutzoni F."/>
            <person name="Magnuson J."/>
            <person name="Mondo S."/>
            <person name="Nolan M."/>
            <person name="Ohm R."/>
            <person name="Pangilinan J."/>
            <person name="Park H.-J."/>
            <person name="Ramirez L."/>
            <person name="Alfaro M."/>
            <person name="Sun H."/>
            <person name="Tritt A."/>
            <person name="Yoshinaga Y."/>
            <person name="Zwiers L.-H."/>
            <person name="Turgeon B."/>
            <person name="Goodwin S."/>
            <person name="Spatafora J."/>
            <person name="Crous P."/>
            <person name="Grigoriev I."/>
        </authorList>
    </citation>
    <scope>NUCLEOTIDE SEQUENCE</scope>
    <source>
        <strain evidence="3">CBS 627.86</strain>
    </source>
</reference>
<gene>
    <name evidence="3" type="ORF">BDV96DRAFT_613325</name>
</gene>